<dbReference type="GO" id="GO:0015562">
    <property type="term" value="F:efflux transmembrane transporter activity"/>
    <property type="evidence" value="ECO:0007669"/>
    <property type="project" value="InterPro"/>
</dbReference>
<dbReference type="EMBL" id="JABXYJ010000001">
    <property type="protein sequence ID" value="NVO76601.1"/>
    <property type="molecule type" value="Genomic_DNA"/>
</dbReference>
<dbReference type="SUPFAM" id="SSF56954">
    <property type="entry name" value="Outer membrane efflux proteins (OEP)"/>
    <property type="match status" value="1"/>
</dbReference>
<dbReference type="PANTHER" id="PTHR30203">
    <property type="entry name" value="OUTER MEMBRANE CATION EFFLUX PROTEIN"/>
    <property type="match status" value="1"/>
</dbReference>
<comment type="similarity">
    <text evidence="1">Belongs to the outer membrane factor (OMF) (TC 1.B.17) family.</text>
</comment>
<dbReference type="InterPro" id="IPR010131">
    <property type="entry name" value="MdtP/NodT-like"/>
</dbReference>
<gene>
    <name evidence="4" type="ORF">HV832_01970</name>
</gene>
<sequence>MSPLIRRTVLTILAGLANLVQAAPLSFATALDLAERHSPRLAASTAMMAAARSAVVPAGTLPDPKVFAGIDNFPVSGPDAGRLQADFMTMQKIGVIQEVPNADKRHAREAVAAAGVGVAAAQQRVDHLSVRRETALAWLNLYYLQRKKALFIELDHENILLGQVVQAQIANGRAQVADALAPKQEAVQLADRRDDLARDEEQARSRLRQFIGVVADDGLSDDPPTFDIDAQHLRGHLHQHPELMAFAAETRKTEAEVAEAQSMKKSDWGVELAYQRRAPQFGNMVSIQFTFDLPVSPATRQDPLIAAKQRELDRIDAERDSMVRGHTAELESLLAEYATLTRQLERARQTALPLAEQKVSLQTASYQAGKSDLSAVLAARRERIEQRMRIVELEAGLTRTAARLHYAYGEDWQ</sequence>
<keyword evidence="3" id="KW-0732">Signal</keyword>
<evidence type="ECO:0000313" key="4">
    <source>
        <dbReference type="EMBL" id="NVO76601.1"/>
    </source>
</evidence>
<dbReference type="AlphaFoldDB" id="A0A850QAJ8"/>
<organism evidence="4 5">
    <name type="scientific">Undibacterium oligocarboniphilum</name>
    <dbReference type="NCBI Taxonomy" id="666702"/>
    <lineage>
        <taxon>Bacteria</taxon>
        <taxon>Pseudomonadati</taxon>
        <taxon>Pseudomonadota</taxon>
        <taxon>Betaproteobacteria</taxon>
        <taxon>Burkholderiales</taxon>
        <taxon>Oxalobacteraceae</taxon>
        <taxon>Undibacterium</taxon>
    </lineage>
</organism>
<evidence type="ECO:0000256" key="3">
    <source>
        <dbReference type="SAM" id="SignalP"/>
    </source>
</evidence>
<dbReference type="PANTHER" id="PTHR30203:SF24">
    <property type="entry name" value="BLR4935 PROTEIN"/>
    <property type="match status" value="1"/>
</dbReference>
<dbReference type="Pfam" id="PF02321">
    <property type="entry name" value="OEP"/>
    <property type="match status" value="1"/>
</dbReference>
<accession>A0A850QAJ8</accession>
<keyword evidence="2" id="KW-0175">Coiled coil</keyword>
<feature type="signal peptide" evidence="3">
    <location>
        <begin position="1"/>
        <end position="22"/>
    </location>
</feature>
<protein>
    <submittedName>
        <fullName evidence="4">TolC family protein</fullName>
    </submittedName>
</protein>
<dbReference type="InterPro" id="IPR003423">
    <property type="entry name" value="OMP_efflux"/>
</dbReference>
<dbReference type="Gene3D" id="1.20.1600.10">
    <property type="entry name" value="Outer membrane efflux proteins (OEP)"/>
    <property type="match status" value="1"/>
</dbReference>
<dbReference type="RefSeq" id="WP_176801853.1">
    <property type="nucleotide sequence ID" value="NZ_JABXYJ010000001.1"/>
</dbReference>
<name>A0A850QAJ8_9BURK</name>
<dbReference type="Proteomes" id="UP000588051">
    <property type="component" value="Unassembled WGS sequence"/>
</dbReference>
<feature type="chain" id="PRO_5032780067" evidence="3">
    <location>
        <begin position="23"/>
        <end position="413"/>
    </location>
</feature>
<comment type="caution">
    <text evidence="4">The sequence shown here is derived from an EMBL/GenBank/DDBJ whole genome shotgun (WGS) entry which is preliminary data.</text>
</comment>
<evidence type="ECO:0000313" key="5">
    <source>
        <dbReference type="Proteomes" id="UP000588051"/>
    </source>
</evidence>
<feature type="coiled-coil region" evidence="2">
    <location>
        <begin position="323"/>
        <end position="350"/>
    </location>
</feature>
<reference evidence="4 5" key="1">
    <citation type="submission" date="2020-06" db="EMBL/GenBank/DDBJ databases">
        <authorList>
            <person name="Qiu C."/>
            <person name="Liu Z."/>
        </authorList>
    </citation>
    <scope>NUCLEOTIDE SEQUENCE [LARGE SCALE GENOMIC DNA]</scope>
    <source>
        <strain evidence="4 5">EM 1</strain>
    </source>
</reference>
<keyword evidence="5" id="KW-1185">Reference proteome</keyword>
<proteinExistence type="inferred from homology"/>
<evidence type="ECO:0000256" key="1">
    <source>
        <dbReference type="ARBA" id="ARBA00007613"/>
    </source>
</evidence>
<evidence type="ECO:0000256" key="2">
    <source>
        <dbReference type="SAM" id="Coils"/>
    </source>
</evidence>